<proteinExistence type="predicted"/>
<accession>A0ABT8A5A1</accession>
<dbReference type="InterPro" id="IPR013762">
    <property type="entry name" value="Integrase-like_cat_sf"/>
</dbReference>
<dbReference type="Gene3D" id="1.10.443.10">
    <property type="entry name" value="Intergrase catalytic core"/>
    <property type="match status" value="1"/>
</dbReference>
<evidence type="ECO:0000259" key="3">
    <source>
        <dbReference type="PROSITE" id="PS51898"/>
    </source>
</evidence>
<dbReference type="SUPFAM" id="SSF56349">
    <property type="entry name" value="DNA breaking-rejoining enzymes"/>
    <property type="match status" value="1"/>
</dbReference>
<name>A0ABT8A5A1_9PROT</name>
<feature type="compositionally biased region" description="Basic and acidic residues" evidence="2">
    <location>
        <begin position="386"/>
        <end position="409"/>
    </location>
</feature>
<evidence type="ECO:0000313" key="4">
    <source>
        <dbReference type="EMBL" id="MDN3564967.1"/>
    </source>
</evidence>
<reference evidence="5" key="1">
    <citation type="journal article" date="2019" name="Int. J. Syst. Evol. Microbiol.">
        <title>The Global Catalogue of Microorganisms (GCM) 10K type strain sequencing project: providing services to taxonomists for standard genome sequencing and annotation.</title>
        <authorList>
            <consortium name="The Broad Institute Genomics Platform"/>
            <consortium name="The Broad Institute Genome Sequencing Center for Infectious Disease"/>
            <person name="Wu L."/>
            <person name="Ma J."/>
        </authorList>
    </citation>
    <scope>NUCLEOTIDE SEQUENCE [LARGE SCALE GENOMIC DNA]</scope>
    <source>
        <strain evidence="5">CECT 7131</strain>
    </source>
</reference>
<dbReference type="PROSITE" id="PS51898">
    <property type="entry name" value="TYR_RECOMBINASE"/>
    <property type="match status" value="1"/>
</dbReference>
<dbReference type="InterPro" id="IPR011010">
    <property type="entry name" value="DNA_brk_join_enz"/>
</dbReference>
<dbReference type="Proteomes" id="UP001529369">
    <property type="component" value="Unassembled WGS sequence"/>
</dbReference>
<comment type="caution">
    <text evidence="4">The sequence shown here is derived from an EMBL/GenBank/DDBJ whole genome shotgun (WGS) entry which is preliminary data.</text>
</comment>
<protein>
    <submittedName>
        <fullName evidence="4">Tyrosine-type recombinase/integrase</fullName>
    </submittedName>
</protein>
<evidence type="ECO:0000256" key="1">
    <source>
        <dbReference type="ARBA" id="ARBA00023172"/>
    </source>
</evidence>
<feature type="region of interest" description="Disordered" evidence="2">
    <location>
        <begin position="379"/>
        <end position="409"/>
    </location>
</feature>
<sequence>MFDFYRVFWTGATLTEDDFDYLIYAFLAWRHRGTIQNGASVLGGLRWQPLAFTSLQSEFRSLVRYCHFSSRTWGHVSIGRFRQQLNPDGVALARMKNLGKERERDFLVHLGASRDRWASALEKAVVEMPPVAIPERNASKAGLSIMNDAQVWAIINAEKNPVFRALWLVGAFGGIRISEQLNTWQIDVLPGSYRKLAFDYDEGAEILFLRADPVHSRYVGDLGKQGDTRKQYLHKQYNLLPRNALGRRDPLYAGWKGTLSINSDFRISEVFWIDRQAAALFAECAREIREFHRLHKSSERHPYLYVNMADPTLEYRGAPLKKSNVEAAFERACRRCGIEPHRWGVRIHGLRHYYKSCAESLGIAPDHIQLMMGHSRIQSQQNYGRGAREVAKQLSEAREQRKSISKDQK</sequence>
<keyword evidence="5" id="KW-1185">Reference proteome</keyword>
<evidence type="ECO:0000313" key="5">
    <source>
        <dbReference type="Proteomes" id="UP001529369"/>
    </source>
</evidence>
<organism evidence="4 5">
    <name type="scientific">Paeniroseomonas aquatica</name>
    <dbReference type="NCBI Taxonomy" id="373043"/>
    <lineage>
        <taxon>Bacteria</taxon>
        <taxon>Pseudomonadati</taxon>
        <taxon>Pseudomonadota</taxon>
        <taxon>Alphaproteobacteria</taxon>
        <taxon>Acetobacterales</taxon>
        <taxon>Acetobacteraceae</taxon>
        <taxon>Paeniroseomonas</taxon>
    </lineage>
</organism>
<gene>
    <name evidence="4" type="ORF">QWZ14_11400</name>
</gene>
<dbReference type="RefSeq" id="WP_290316781.1">
    <property type="nucleotide sequence ID" value="NZ_JAUFPN010000126.1"/>
</dbReference>
<feature type="domain" description="Tyr recombinase" evidence="3">
    <location>
        <begin position="141"/>
        <end position="396"/>
    </location>
</feature>
<dbReference type="InterPro" id="IPR002104">
    <property type="entry name" value="Integrase_catalytic"/>
</dbReference>
<dbReference type="EMBL" id="JAUFPN010000126">
    <property type="protein sequence ID" value="MDN3564967.1"/>
    <property type="molecule type" value="Genomic_DNA"/>
</dbReference>
<evidence type="ECO:0000256" key="2">
    <source>
        <dbReference type="SAM" id="MobiDB-lite"/>
    </source>
</evidence>
<dbReference type="Pfam" id="PF00589">
    <property type="entry name" value="Phage_integrase"/>
    <property type="match status" value="1"/>
</dbReference>
<keyword evidence="1" id="KW-0233">DNA recombination</keyword>